<gene>
    <name evidence="4" type="ORF">C7460_12059</name>
</gene>
<dbReference type="PANTHER" id="PTHR30273">
    <property type="entry name" value="PERIPLASMIC SIGNAL SENSOR AND SIGMA FACTOR ACTIVATOR FECR-RELATED"/>
    <property type="match status" value="1"/>
</dbReference>
<comment type="caution">
    <text evidence="4">The sequence shown here is derived from an EMBL/GenBank/DDBJ whole genome shotgun (WGS) entry which is preliminary data.</text>
</comment>
<accession>A0A3D9L0F4</accession>
<evidence type="ECO:0000259" key="3">
    <source>
        <dbReference type="Pfam" id="PF16344"/>
    </source>
</evidence>
<evidence type="ECO:0000313" key="5">
    <source>
        <dbReference type="Proteomes" id="UP000256779"/>
    </source>
</evidence>
<dbReference type="InterPro" id="IPR006860">
    <property type="entry name" value="FecR"/>
</dbReference>
<dbReference type="Gene3D" id="2.60.120.1440">
    <property type="match status" value="1"/>
</dbReference>
<dbReference type="OrthoDB" id="1452822at2"/>
<name>A0A3D9L0F4_MARFU</name>
<dbReference type="Gene3D" id="3.55.50.30">
    <property type="match status" value="1"/>
</dbReference>
<dbReference type="AlphaFoldDB" id="A0A3D9L0F4"/>
<dbReference type="Proteomes" id="UP000256779">
    <property type="component" value="Unassembled WGS sequence"/>
</dbReference>
<dbReference type="GO" id="GO:0016989">
    <property type="term" value="F:sigma factor antagonist activity"/>
    <property type="evidence" value="ECO:0007669"/>
    <property type="project" value="TreeGrafter"/>
</dbReference>
<keyword evidence="1" id="KW-1133">Transmembrane helix</keyword>
<dbReference type="InterPro" id="IPR012373">
    <property type="entry name" value="Ferrdict_sens_TM"/>
</dbReference>
<keyword evidence="1" id="KW-0812">Transmembrane</keyword>
<feature type="domain" description="FecR protein" evidence="2">
    <location>
        <begin position="139"/>
        <end position="223"/>
    </location>
</feature>
<evidence type="ECO:0000259" key="2">
    <source>
        <dbReference type="Pfam" id="PF04773"/>
    </source>
</evidence>
<feature type="transmembrane region" description="Helical" evidence="1">
    <location>
        <begin position="40"/>
        <end position="57"/>
    </location>
</feature>
<dbReference type="Pfam" id="PF16344">
    <property type="entry name" value="FecR_C"/>
    <property type="match status" value="1"/>
</dbReference>
<proteinExistence type="predicted"/>
<evidence type="ECO:0000256" key="1">
    <source>
        <dbReference type="SAM" id="Phobius"/>
    </source>
</evidence>
<dbReference type="PANTHER" id="PTHR30273:SF2">
    <property type="entry name" value="PROTEIN FECR"/>
    <property type="match status" value="1"/>
</dbReference>
<dbReference type="RefSeq" id="WP_115869545.1">
    <property type="nucleotide sequence ID" value="NZ_QREG01000020.1"/>
</dbReference>
<evidence type="ECO:0000313" key="4">
    <source>
        <dbReference type="EMBL" id="RED94664.1"/>
    </source>
</evidence>
<keyword evidence="1" id="KW-0472">Membrane</keyword>
<keyword evidence="5" id="KW-1185">Reference proteome</keyword>
<dbReference type="InterPro" id="IPR032508">
    <property type="entry name" value="FecR_C"/>
</dbReference>
<reference evidence="4 5" key="1">
    <citation type="submission" date="2018-07" db="EMBL/GenBank/DDBJ databases">
        <title>Genomic Encyclopedia of Type Strains, Phase IV (KMG-IV): sequencing the most valuable type-strain genomes for metagenomic binning, comparative biology and taxonomic classification.</title>
        <authorList>
            <person name="Goeker M."/>
        </authorList>
    </citation>
    <scope>NUCLEOTIDE SEQUENCE [LARGE SCALE GENOMIC DNA]</scope>
    <source>
        <strain evidence="4 5">DSM 4134</strain>
    </source>
</reference>
<dbReference type="Pfam" id="PF04773">
    <property type="entry name" value="FecR"/>
    <property type="match status" value="1"/>
</dbReference>
<organism evidence="4 5">
    <name type="scientific">Marinoscillum furvescens DSM 4134</name>
    <dbReference type="NCBI Taxonomy" id="1122208"/>
    <lineage>
        <taxon>Bacteria</taxon>
        <taxon>Pseudomonadati</taxon>
        <taxon>Bacteroidota</taxon>
        <taxon>Cytophagia</taxon>
        <taxon>Cytophagales</taxon>
        <taxon>Reichenbachiellaceae</taxon>
        <taxon>Marinoscillum</taxon>
    </lineage>
</organism>
<feature type="domain" description="Protein FecR C-terminal" evidence="3">
    <location>
        <begin position="281"/>
        <end position="350"/>
    </location>
</feature>
<dbReference type="PIRSF" id="PIRSF018266">
    <property type="entry name" value="FecR"/>
    <property type="match status" value="1"/>
</dbReference>
<sequence>MNEKGSYGTNRLSEEDKTQLKNRIIRSARIIRQNEKQKKYWAIAASIALLLGAFWMYQLTTQKEGNELMNYAQRMSTVDMRNVQQVTIRLEDGKDVSVDGDSVSIAYSSSGEQIAVGTKEAVRQKCNKGADVGFNELVVPFGKRSQVSLSDGTRVWVNAGSRLIYPIAFNGDLREVYLEGEAVFDVSHHAEKPFIVQTQNQHIRVLGTVFNVQSYPSEQHQFVVLKSGSISLSHKKKIGGKPKKEMLVAPGTKVNLDRESFKVTSSAVDVADYFSWMEGVLILHNNDLSYIMNQLSRYYNVDIFIADEELSHETFSGRLDLKDDILNVVDIIKHGSDIDYQLSKNNQIIIRKLKQQPMK</sequence>
<dbReference type="EMBL" id="QREG01000020">
    <property type="protein sequence ID" value="RED94664.1"/>
    <property type="molecule type" value="Genomic_DNA"/>
</dbReference>
<protein>
    <submittedName>
        <fullName evidence="4">FecR family protein</fullName>
    </submittedName>
</protein>